<accession>A0A081BWX8</accession>
<dbReference type="SMART" id="SM00849">
    <property type="entry name" value="Lactamase_B"/>
    <property type="match status" value="1"/>
</dbReference>
<organism evidence="2">
    <name type="scientific">Vecturithrix granuli</name>
    <dbReference type="NCBI Taxonomy" id="1499967"/>
    <lineage>
        <taxon>Bacteria</taxon>
        <taxon>Candidatus Moduliflexota</taxon>
        <taxon>Candidatus Vecturitrichia</taxon>
        <taxon>Candidatus Vecturitrichales</taxon>
        <taxon>Candidatus Vecturitrichaceae</taxon>
        <taxon>Candidatus Vecturithrix</taxon>
    </lineage>
</organism>
<dbReference type="eggNOG" id="COG1237">
    <property type="taxonomic scope" value="Bacteria"/>
</dbReference>
<dbReference type="InterPro" id="IPR001279">
    <property type="entry name" value="Metallo-B-lactamas"/>
</dbReference>
<dbReference type="InterPro" id="IPR041712">
    <property type="entry name" value="DHPS-like_MBL-fold"/>
</dbReference>
<dbReference type="STRING" id="1499967.U27_03797"/>
<protein>
    <recommendedName>
        <fullName evidence="1">Metallo-beta-lactamase domain-containing protein</fullName>
    </recommendedName>
</protein>
<dbReference type="HOGENOM" id="CLU_036012_1_0_0"/>
<gene>
    <name evidence="2" type="ORF">U27_03797</name>
</gene>
<dbReference type="PANTHER" id="PTHR13754:SF13">
    <property type="entry name" value="METALLO-BETA-LACTAMASE SUPERFAMILY PROTEIN (AFU_ORTHOLOGUE AFUA_3G07630)"/>
    <property type="match status" value="1"/>
</dbReference>
<dbReference type="SUPFAM" id="SSF56281">
    <property type="entry name" value="Metallo-hydrolase/oxidoreductase"/>
    <property type="match status" value="1"/>
</dbReference>
<feature type="domain" description="Metallo-beta-lactamase" evidence="1">
    <location>
        <begin position="60"/>
        <end position="245"/>
    </location>
</feature>
<evidence type="ECO:0000259" key="1">
    <source>
        <dbReference type="SMART" id="SM00849"/>
    </source>
</evidence>
<dbReference type="Proteomes" id="UP000030661">
    <property type="component" value="Unassembled WGS sequence"/>
</dbReference>
<proteinExistence type="predicted"/>
<evidence type="ECO:0000313" key="3">
    <source>
        <dbReference type="Proteomes" id="UP000030661"/>
    </source>
</evidence>
<dbReference type="PANTHER" id="PTHR13754">
    <property type="entry name" value="METALLO-BETA-LACTAMASE SUPERFAMILY PROTEIN"/>
    <property type="match status" value="1"/>
</dbReference>
<dbReference type="GO" id="GO:0016740">
    <property type="term" value="F:transferase activity"/>
    <property type="evidence" value="ECO:0007669"/>
    <property type="project" value="TreeGrafter"/>
</dbReference>
<keyword evidence="3" id="KW-1185">Reference proteome</keyword>
<dbReference type="InterPro" id="IPR036866">
    <property type="entry name" value="RibonucZ/Hydroxyglut_hydro"/>
</dbReference>
<dbReference type="CDD" id="cd07713">
    <property type="entry name" value="DHPS-like_MBL-fold"/>
    <property type="match status" value="1"/>
</dbReference>
<sequence>MREELTITLILLLVFVGIPILVTSISGKENQAMQTERIDNLTLTVLYDNYPSQEGLETAWGFACLIQGAEKTILFDAGGKGAILLANMRKLGFQPDAIELIVLSHEHWDHVGGMQDFLAQQPEVSVYLPHSFSAGFKDEVKHAGANIIEVQEAMQICPQVYSTGDLEGQTREQALILQTGQGMIILTGCAHPGIIKIIKKAKEMLPDEVLLVIGGFHLKDYSRALLTDIIAEFKQSGVKYVGPCHCSGDPARQMFEQAYQNHFIRLGVGKVITLKDLK</sequence>
<name>A0A081BWX8_VECG1</name>
<reference evidence="2" key="1">
    <citation type="journal article" date="2015" name="PeerJ">
        <title>First genomic representation of candidate bacterial phylum KSB3 points to enhanced environmental sensing as a trigger of wastewater bulking.</title>
        <authorList>
            <person name="Sekiguchi Y."/>
            <person name="Ohashi A."/>
            <person name="Parks D.H."/>
            <person name="Yamauchi T."/>
            <person name="Tyson G.W."/>
            <person name="Hugenholtz P."/>
        </authorList>
    </citation>
    <scope>NUCLEOTIDE SEQUENCE [LARGE SCALE GENOMIC DNA]</scope>
</reference>
<dbReference type="Gene3D" id="3.60.15.10">
    <property type="entry name" value="Ribonuclease Z/Hydroxyacylglutathione hydrolase-like"/>
    <property type="match status" value="1"/>
</dbReference>
<dbReference type="Pfam" id="PF00753">
    <property type="entry name" value="Lactamase_B"/>
    <property type="match status" value="1"/>
</dbReference>
<dbReference type="EMBL" id="DF820465">
    <property type="protein sequence ID" value="GAK56833.1"/>
    <property type="molecule type" value="Genomic_DNA"/>
</dbReference>
<dbReference type="InterPro" id="IPR052926">
    <property type="entry name" value="Metallo-beta-lactamase_dom"/>
</dbReference>
<dbReference type="AlphaFoldDB" id="A0A081BWX8"/>
<evidence type="ECO:0000313" key="2">
    <source>
        <dbReference type="EMBL" id="GAK56833.1"/>
    </source>
</evidence>